<dbReference type="InterPro" id="IPR000084">
    <property type="entry name" value="PE-PGRS_N"/>
</dbReference>
<sequence>MSFVTTRPAALTAAAGALQIAGSSMAAQNAAAAAPTTGVVPAAADEVSALQAAQFAAYGTWYQQVSAQATAIHQMLVNTLGSSAGSYAETEAANRTAAGATTLPGVLGGLAGAGSSSSGPLGIFNALTGGSGLSSSSGATIGTPIGWAQNFSAAASDLVQVEPGQHSTGAGNVAASDSPDAGLPAGAPAPAGSPATEAKPVLAGSGQASSLGGLSVPPSWATASGRTASSAPGPGFGWTSAAAHDTAVTAVPAGMPAASAGRAGLGFGTPRYGTKPMVMPKPTVT</sequence>
<feature type="compositionally biased region" description="Low complexity" evidence="1">
    <location>
        <begin position="202"/>
        <end position="214"/>
    </location>
</feature>
<gene>
    <name evidence="5" type="ORF">LAUMK136_02175</name>
</gene>
<accession>A0A498PVU9</accession>
<dbReference type="SUPFAM" id="SSF140459">
    <property type="entry name" value="PE/PPE dimer-like"/>
    <property type="match status" value="1"/>
</dbReference>
<feature type="chain" id="PRO_5019802753" evidence="2">
    <location>
        <begin position="27"/>
        <end position="285"/>
    </location>
</feature>
<feature type="compositionally biased region" description="Low complexity" evidence="1">
    <location>
        <begin position="177"/>
        <end position="195"/>
    </location>
</feature>
<keyword evidence="2" id="KW-0732">Signal</keyword>
<feature type="domain" description="PPE family C-terminal" evidence="4">
    <location>
        <begin position="203"/>
        <end position="282"/>
    </location>
</feature>
<feature type="region of interest" description="Disordered" evidence="1">
    <location>
        <begin position="163"/>
        <end position="214"/>
    </location>
</feature>
<protein>
    <submittedName>
        <fullName evidence="5">PE-PGRS family protein PE_PGRS16</fullName>
    </submittedName>
</protein>
<feature type="domain" description="PE" evidence="3">
    <location>
        <begin position="4"/>
        <end position="94"/>
    </location>
</feature>
<dbReference type="AlphaFoldDB" id="A0A498PVU9"/>
<dbReference type="Proteomes" id="UP000273307">
    <property type="component" value="Unassembled WGS sequence"/>
</dbReference>
<dbReference type="InterPro" id="IPR022171">
    <property type="entry name" value="PPE_C"/>
</dbReference>
<organism evidence="5 6">
    <name type="scientific">Mycobacterium attenuatum</name>
    <dbReference type="NCBI Taxonomy" id="2341086"/>
    <lineage>
        <taxon>Bacteria</taxon>
        <taxon>Bacillati</taxon>
        <taxon>Actinomycetota</taxon>
        <taxon>Actinomycetes</taxon>
        <taxon>Mycobacteriales</taxon>
        <taxon>Mycobacteriaceae</taxon>
        <taxon>Mycobacterium</taxon>
    </lineage>
</organism>
<name>A0A498PVU9_9MYCO</name>
<reference evidence="5 6" key="1">
    <citation type="submission" date="2018-09" db="EMBL/GenBank/DDBJ databases">
        <authorList>
            <person name="Tagini F."/>
        </authorList>
    </citation>
    <scope>NUCLEOTIDE SEQUENCE [LARGE SCALE GENOMIC DNA]</scope>
    <source>
        <strain evidence="5 6">MK136</strain>
    </source>
</reference>
<dbReference type="Pfam" id="PF12484">
    <property type="entry name" value="PPE-SVP"/>
    <property type="match status" value="1"/>
</dbReference>
<evidence type="ECO:0000259" key="4">
    <source>
        <dbReference type="Pfam" id="PF12484"/>
    </source>
</evidence>
<dbReference type="InterPro" id="IPR038332">
    <property type="entry name" value="PPE_sf"/>
</dbReference>
<dbReference type="OrthoDB" id="4764762at2"/>
<dbReference type="Gene3D" id="1.10.287.850">
    <property type="entry name" value="HP0062-like domain"/>
    <property type="match status" value="1"/>
</dbReference>
<proteinExistence type="predicted"/>
<keyword evidence="6" id="KW-1185">Reference proteome</keyword>
<feature type="signal peptide" evidence="2">
    <location>
        <begin position="1"/>
        <end position="26"/>
    </location>
</feature>
<dbReference type="RefSeq" id="WP_122525382.1">
    <property type="nucleotide sequence ID" value="NZ_UPHP01000048.1"/>
</dbReference>
<evidence type="ECO:0000256" key="2">
    <source>
        <dbReference type="SAM" id="SignalP"/>
    </source>
</evidence>
<evidence type="ECO:0000313" key="6">
    <source>
        <dbReference type="Proteomes" id="UP000273307"/>
    </source>
</evidence>
<evidence type="ECO:0000259" key="3">
    <source>
        <dbReference type="Pfam" id="PF00934"/>
    </source>
</evidence>
<evidence type="ECO:0000256" key="1">
    <source>
        <dbReference type="SAM" id="MobiDB-lite"/>
    </source>
</evidence>
<dbReference type="EMBL" id="UPHP01000048">
    <property type="protein sequence ID" value="VBA37876.1"/>
    <property type="molecule type" value="Genomic_DNA"/>
</dbReference>
<evidence type="ECO:0000313" key="5">
    <source>
        <dbReference type="EMBL" id="VBA37876.1"/>
    </source>
</evidence>
<dbReference type="Pfam" id="PF00934">
    <property type="entry name" value="PE"/>
    <property type="match status" value="1"/>
</dbReference>